<dbReference type="RefSeq" id="WP_048098491.1">
    <property type="nucleotide sequence ID" value="NZ_JFZT01000012.1"/>
</dbReference>
<gene>
    <name evidence="3" type="ORF">CM19_00550</name>
</gene>
<keyword evidence="1" id="KW-0479">Metal-binding</keyword>
<evidence type="ECO:0000259" key="2">
    <source>
        <dbReference type="PROSITE" id="PS51819"/>
    </source>
</evidence>
<dbReference type="InterPro" id="IPR037523">
    <property type="entry name" value="VOC_core"/>
</dbReference>
<dbReference type="PANTHER" id="PTHR36113">
    <property type="entry name" value="LYASE, PUTATIVE-RELATED-RELATED"/>
    <property type="match status" value="1"/>
</dbReference>
<dbReference type="InterPro" id="IPR018146">
    <property type="entry name" value="Glyoxalase_1_CS"/>
</dbReference>
<dbReference type="Gene3D" id="3.10.180.10">
    <property type="entry name" value="2,3-Dihydroxybiphenyl 1,2-Dioxygenase, domain 1"/>
    <property type="match status" value="2"/>
</dbReference>
<dbReference type="InterPro" id="IPR029068">
    <property type="entry name" value="Glyas_Bleomycin-R_OHBP_Dase"/>
</dbReference>
<organism evidence="3 4">
    <name type="scientific">Candidatus Acidianus copahuensis</name>
    <dbReference type="NCBI Taxonomy" id="1160895"/>
    <lineage>
        <taxon>Archaea</taxon>
        <taxon>Thermoproteota</taxon>
        <taxon>Thermoprotei</taxon>
        <taxon>Sulfolobales</taxon>
        <taxon>Sulfolobaceae</taxon>
        <taxon>Acidianus</taxon>
    </lineage>
</organism>
<comment type="caution">
    <text evidence="3">The sequence shown here is derived from an EMBL/GenBank/DDBJ whole genome shotgun (WGS) entry which is preliminary data.</text>
</comment>
<keyword evidence="3" id="KW-0223">Dioxygenase</keyword>
<dbReference type="SUPFAM" id="SSF54593">
    <property type="entry name" value="Glyoxalase/Bleomycin resistance protein/Dihydroxybiphenyl dioxygenase"/>
    <property type="match status" value="1"/>
</dbReference>
<dbReference type="Pfam" id="PF00903">
    <property type="entry name" value="Glyoxalase"/>
    <property type="match status" value="2"/>
</dbReference>
<dbReference type="EMBL" id="JFZT01000012">
    <property type="protein sequence ID" value="EZQ11713.1"/>
    <property type="molecule type" value="Genomic_DNA"/>
</dbReference>
<dbReference type="PROSITE" id="PS00934">
    <property type="entry name" value="GLYOXALASE_I_1"/>
    <property type="match status" value="1"/>
</dbReference>
<dbReference type="Proteomes" id="UP000024332">
    <property type="component" value="Unassembled WGS sequence"/>
</dbReference>
<accession>A0A031LX48</accession>
<evidence type="ECO:0000313" key="3">
    <source>
        <dbReference type="EMBL" id="EZQ11713.1"/>
    </source>
</evidence>
<dbReference type="AlphaFoldDB" id="A0A031LX48"/>
<protein>
    <submittedName>
        <fullName evidence="3">3,4-dihydroxyphenylacetate 2,3-dioxygenase</fullName>
    </submittedName>
</protein>
<proteinExistence type="predicted"/>
<reference evidence="3 4" key="1">
    <citation type="submission" date="2014-03" db="EMBL/GenBank/DDBJ databases">
        <title>Draft genome sequence of the novel thermoacidophilic archaea Acidianus copahuensis ALE1 strain, isolated from Copahue volcanic area in Neuquen Argentina.</title>
        <authorList>
            <person name="Urbieta M.S."/>
            <person name="Rascovan N."/>
            <person name="Castro C."/>
            <person name="Revale S."/>
            <person name="Giaveno M.A."/>
            <person name="Vazquez M.P."/>
            <person name="Donati E.R."/>
        </authorList>
    </citation>
    <scope>NUCLEOTIDE SEQUENCE [LARGE SCALE GENOMIC DNA]</scope>
    <source>
        <strain evidence="3 4">ALE1</strain>
    </source>
</reference>
<evidence type="ECO:0000313" key="4">
    <source>
        <dbReference type="Proteomes" id="UP000024332"/>
    </source>
</evidence>
<dbReference type="InterPro" id="IPR011981">
    <property type="entry name" value="DHPA_dOase_Mn/Fe"/>
</dbReference>
<dbReference type="STRING" id="1160895.CM19_00550"/>
<keyword evidence="3" id="KW-0560">Oxidoreductase</keyword>
<dbReference type="InterPro" id="IPR051332">
    <property type="entry name" value="Fosfomycin_Res_Enzymes"/>
</dbReference>
<dbReference type="GO" id="GO:0004462">
    <property type="term" value="F:lactoylglutathione lyase activity"/>
    <property type="evidence" value="ECO:0007669"/>
    <property type="project" value="InterPro"/>
</dbReference>
<name>A0A031LX48_9CREN</name>
<dbReference type="GO" id="GO:0051213">
    <property type="term" value="F:dioxygenase activity"/>
    <property type="evidence" value="ECO:0007669"/>
    <property type="project" value="UniProtKB-KW"/>
</dbReference>
<dbReference type="GO" id="GO:0046872">
    <property type="term" value="F:metal ion binding"/>
    <property type="evidence" value="ECO:0007669"/>
    <property type="project" value="UniProtKB-KW"/>
</dbReference>
<evidence type="ECO:0000256" key="1">
    <source>
        <dbReference type="ARBA" id="ARBA00022723"/>
    </source>
</evidence>
<dbReference type="PROSITE" id="PS51819">
    <property type="entry name" value="VOC"/>
    <property type="match status" value="2"/>
</dbReference>
<feature type="domain" description="VOC" evidence="2">
    <location>
        <begin position="8"/>
        <end position="119"/>
    </location>
</feature>
<dbReference type="InterPro" id="IPR004360">
    <property type="entry name" value="Glyas_Fos-R_dOase_dom"/>
</dbReference>
<dbReference type="OrthoDB" id="37941at2157"/>
<dbReference type="PANTHER" id="PTHR36113:SF6">
    <property type="entry name" value="FOSFOMYCIN RESISTANCE PROTEIN FOSX"/>
    <property type="match status" value="1"/>
</dbReference>
<dbReference type="NCBIfam" id="TIGR02295">
    <property type="entry name" value="HpaD"/>
    <property type="match status" value="1"/>
</dbReference>
<feature type="domain" description="VOC" evidence="2">
    <location>
        <begin position="140"/>
        <end position="262"/>
    </location>
</feature>
<sequence>MPLINISRLSHVAIRVTDIDKARNFYVDLLGFIETEKDGDNLYLRGRHEAQHHSLLLKKASSPGLSYIGFRVTEPKELDKAKEVLSNMGIYTMKFKEKGVEDAILFETPNGIPVVLYFDMEYVEDVRMKFYMHKGARPVRLAHVNYVVKDIEAEYKFLNEVFGIYETEAFLDENGKRSVIWTTKSGASHEVAIARSSRNVPGFHHETYYVHEVSDIIRVADILSSEGMWDNIERGPGRHGATEGYYIYVRDFDKNRVEFYAQDYIVLDPDKWKPIIWTPEQIKYRSDFWARPIPESWLREWQPVEDPKTGQIRSW</sequence>
<keyword evidence="4" id="KW-1185">Reference proteome</keyword>